<dbReference type="KEGG" id="mhk:DFR87_10920"/>
<dbReference type="SUPFAM" id="SSF64307">
    <property type="entry name" value="SirA-like"/>
    <property type="match status" value="1"/>
</dbReference>
<dbReference type="EMBL" id="CP029287">
    <property type="protein sequence ID" value="AWS00109.1"/>
    <property type="molecule type" value="Genomic_DNA"/>
</dbReference>
<dbReference type="OrthoDB" id="33202at2157"/>
<dbReference type="GO" id="GO:0016740">
    <property type="term" value="F:transferase activity"/>
    <property type="evidence" value="ECO:0007669"/>
    <property type="project" value="UniProtKB-KW"/>
</dbReference>
<dbReference type="InterPro" id="IPR036868">
    <property type="entry name" value="TusA-like_sf"/>
</dbReference>
<dbReference type="AlphaFoldDB" id="A0A2U9IVQ5"/>
<name>A0A2U9IVQ5_9CREN</name>
<accession>A0A2U9IVQ5</accession>
<dbReference type="GeneID" id="36835860"/>
<dbReference type="PANTHER" id="PTHR33279:SF18">
    <property type="entry name" value="SULFUR CARRIER PROTEIN MJ0990-RELATED"/>
    <property type="match status" value="1"/>
</dbReference>
<dbReference type="Gene3D" id="3.30.110.40">
    <property type="entry name" value="TusA-like domain"/>
    <property type="match status" value="1"/>
</dbReference>
<dbReference type="Proteomes" id="UP000247586">
    <property type="component" value="Chromosome"/>
</dbReference>
<protein>
    <submittedName>
        <fullName evidence="2">Sulfurtransferase TusA family protein</fullName>
    </submittedName>
</protein>
<feature type="domain" description="UPF0033" evidence="1">
    <location>
        <begin position="3"/>
        <end position="70"/>
    </location>
</feature>
<dbReference type="CDD" id="cd00291">
    <property type="entry name" value="SirA_YedF_YeeD"/>
    <property type="match status" value="1"/>
</dbReference>
<organism evidence="2 3">
    <name type="scientific">Metallosphaera hakonensis JCM 8857 = DSM 7519</name>
    <dbReference type="NCBI Taxonomy" id="1293036"/>
    <lineage>
        <taxon>Archaea</taxon>
        <taxon>Thermoproteota</taxon>
        <taxon>Thermoprotei</taxon>
        <taxon>Sulfolobales</taxon>
        <taxon>Sulfolobaceae</taxon>
        <taxon>Metallosphaera</taxon>
    </lineage>
</organism>
<evidence type="ECO:0000313" key="3">
    <source>
        <dbReference type="Proteomes" id="UP000247586"/>
    </source>
</evidence>
<keyword evidence="3" id="KW-1185">Reference proteome</keyword>
<dbReference type="InterPro" id="IPR001455">
    <property type="entry name" value="TusA-like"/>
</dbReference>
<reference evidence="2" key="1">
    <citation type="submission" date="2018-05" db="EMBL/GenBank/DDBJ databases">
        <title>Complete Genome Sequences of Extremely Thermoacidophilic, Metal-Mobilizing Type-Strain Members of the Archaeal Family Sulfolobaceae: Acidianus brierleyi DSM-1651T, Acidianus sulfidivorans DSM-18786T, Metallosphaera hakonensis DSM-7519T, and Metallosphaera prunae DSM-10039T.</title>
        <authorList>
            <person name="Counts J.A."/>
            <person name="Kelly R.M."/>
        </authorList>
    </citation>
    <scope>NUCLEOTIDE SEQUENCE [LARGE SCALE GENOMIC DNA]</scope>
    <source>
        <strain evidence="2">HO1-1</strain>
    </source>
</reference>
<gene>
    <name evidence="2" type="ORF">DFR87_10920</name>
</gene>
<evidence type="ECO:0000313" key="2">
    <source>
        <dbReference type="EMBL" id="AWS00109.1"/>
    </source>
</evidence>
<dbReference type="RefSeq" id="WP_054836574.1">
    <property type="nucleotide sequence ID" value="NZ_BBBA01000006.1"/>
</dbReference>
<sequence length="86" mass="9832">MEELNLLDLECPEPFMKVAAKLMKMKQGRLKILFKDPKCDDMIMEAVKLMDCKVLEHRSQEGTYVLVLEKNPSSSNENKVQELGGC</sequence>
<dbReference type="Pfam" id="PF01206">
    <property type="entry name" value="TusA"/>
    <property type="match status" value="1"/>
</dbReference>
<evidence type="ECO:0000259" key="1">
    <source>
        <dbReference type="Pfam" id="PF01206"/>
    </source>
</evidence>
<dbReference type="PANTHER" id="PTHR33279">
    <property type="entry name" value="SULFUR CARRIER PROTEIN YEDF-RELATED"/>
    <property type="match status" value="1"/>
</dbReference>
<keyword evidence="2" id="KW-0808">Transferase</keyword>
<proteinExistence type="predicted"/>